<dbReference type="PANTHER" id="PTHR24223">
    <property type="entry name" value="ATP-BINDING CASSETTE SUB-FAMILY C"/>
    <property type="match status" value="1"/>
</dbReference>
<gene>
    <name evidence="12" type="ORF">WA026_000765</name>
</gene>
<keyword evidence="6" id="KW-0067">ATP-binding</keyword>
<comment type="subcellular location">
    <subcellularLocation>
        <location evidence="1">Membrane</location>
        <topology evidence="1">Multi-pass membrane protein</topology>
    </subcellularLocation>
</comment>
<keyword evidence="5" id="KW-0547">Nucleotide-binding</keyword>
<evidence type="ECO:0000259" key="11">
    <source>
        <dbReference type="PROSITE" id="PS50929"/>
    </source>
</evidence>
<evidence type="ECO:0000256" key="6">
    <source>
        <dbReference type="ARBA" id="ARBA00022840"/>
    </source>
</evidence>
<dbReference type="PROSITE" id="PS00211">
    <property type="entry name" value="ABC_TRANSPORTER_1"/>
    <property type="match status" value="2"/>
</dbReference>
<dbReference type="Gene3D" id="3.40.50.300">
    <property type="entry name" value="P-loop containing nucleotide triphosphate hydrolases"/>
    <property type="match status" value="2"/>
</dbReference>
<feature type="domain" description="ABC transmembrane type-1" evidence="11">
    <location>
        <begin position="370"/>
        <end position="608"/>
    </location>
</feature>
<dbReference type="Pfam" id="PF00005">
    <property type="entry name" value="ABC_tran"/>
    <property type="match status" value="2"/>
</dbReference>
<feature type="domain" description="ABC transporter" evidence="10">
    <location>
        <begin position="641"/>
        <end position="870"/>
    </location>
</feature>
<reference evidence="12 13" key="1">
    <citation type="submission" date="2023-03" db="EMBL/GenBank/DDBJ databases">
        <title>Genome insight into feeding habits of ladybird beetles.</title>
        <authorList>
            <person name="Li H.-S."/>
            <person name="Huang Y.-H."/>
            <person name="Pang H."/>
        </authorList>
    </citation>
    <scope>NUCLEOTIDE SEQUENCE [LARGE SCALE GENOMIC DNA]</scope>
    <source>
        <strain evidence="12">SYSU_2023b</strain>
        <tissue evidence="12">Whole body</tissue>
    </source>
</reference>
<feature type="transmembrane region" description="Helical" evidence="9">
    <location>
        <begin position="553"/>
        <end position="573"/>
    </location>
</feature>
<dbReference type="SUPFAM" id="SSF52540">
    <property type="entry name" value="P-loop containing nucleoside triphosphate hydrolases"/>
    <property type="match status" value="2"/>
</dbReference>
<dbReference type="InterPro" id="IPR044726">
    <property type="entry name" value="ABCC_6TM_D2"/>
</dbReference>
<dbReference type="AlphaFoldDB" id="A0AAW1UZJ0"/>
<evidence type="ECO:0000256" key="5">
    <source>
        <dbReference type="ARBA" id="ARBA00022741"/>
    </source>
</evidence>
<evidence type="ECO:0000259" key="10">
    <source>
        <dbReference type="PROSITE" id="PS50893"/>
    </source>
</evidence>
<feature type="transmembrane region" description="Helical" evidence="9">
    <location>
        <begin position="308"/>
        <end position="327"/>
    </location>
</feature>
<evidence type="ECO:0000313" key="12">
    <source>
        <dbReference type="EMBL" id="KAK9888514.1"/>
    </source>
</evidence>
<dbReference type="PANTHER" id="PTHR24223:SF448">
    <property type="entry name" value="FI20146P1-RELATED"/>
    <property type="match status" value="1"/>
</dbReference>
<dbReference type="GO" id="GO:0016887">
    <property type="term" value="F:ATP hydrolysis activity"/>
    <property type="evidence" value="ECO:0007669"/>
    <property type="project" value="InterPro"/>
</dbReference>
<feature type="domain" description="ABC transporter" evidence="10">
    <location>
        <begin position="35"/>
        <end position="254"/>
    </location>
</feature>
<evidence type="ECO:0000256" key="3">
    <source>
        <dbReference type="ARBA" id="ARBA00022692"/>
    </source>
</evidence>
<evidence type="ECO:0000256" key="4">
    <source>
        <dbReference type="ARBA" id="ARBA00022737"/>
    </source>
</evidence>
<dbReference type="CDD" id="cd03244">
    <property type="entry name" value="ABCC_MRP_domain2"/>
    <property type="match status" value="1"/>
</dbReference>
<dbReference type="CDD" id="cd18580">
    <property type="entry name" value="ABC_6TM_ABCC_D2"/>
    <property type="match status" value="1"/>
</dbReference>
<keyword evidence="3 9" id="KW-0812">Transmembrane</keyword>
<dbReference type="Gene3D" id="1.20.1560.10">
    <property type="entry name" value="ABC transporter type 1, transmembrane domain"/>
    <property type="match status" value="1"/>
</dbReference>
<dbReference type="InterPro" id="IPR027417">
    <property type="entry name" value="P-loop_NTPase"/>
</dbReference>
<dbReference type="Proteomes" id="UP001431783">
    <property type="component" value="Unassembled WGS sequence"/>
</dbReference>
<dbReference type="SMART" id="SM00382">
    <property type="entry name" value="AAA"/>
    <property type="match status" value="2"/>
</dbReference>
<dbReference type="SUPFAM" id="SSF90123">
    <property type="entry name" value="ABC transporter transmembrane region"/>
    <property type="match status" value="1"/>
</dbReference>
<evidence type="ECO:0000256" key="7">
    <source>
        <dbReference type="ARBA" id="ARBA00022989"/>
    </source>
</evidence>
<dbReference type="InterPro" id="IPR003439">
    <property type="entry name" value="ABC_transporter-like_ATP-bd"/>
</dbReference>
<sequence length="883" mass="99436">MAELMASFKRVENLFNAAEFQPSRQYKQSFMMTRVLIRNAYIKLGDEDILRDISFSLESGLNIIMGPVGSGKSTLIKALLHEFKLSSGNIFINGNVSYASQQPWLFPSTVRQNILFGSEYNEERYKKVIEVCALTLDLKLFPNGDRTIVAESGANLSKGQQARVNLARAVYRDCDIYILDDCFSALDVNVQNFIFKNCIKDFLQNKLIILVSHNPSFLEKADHVTVLREGKMAYSGKFDDVSIRNYINEQNITHIAEEKIEAESNAQLLITTTDKPAGKNKQEMVKSGNIYSEDMKVGKIGFEVYKRYIAFGGWVLFVFLLLLHIAVEALYASTEKLVSKWVNEQKTNVTNISPDEKTKMAHETMITITLLSGLSAGAVLAKFGRTIVHYIFSMRISRNIHTALINNVVNANVHFFDRNLIGNILNRFSRDLGHIDEYLPHVVSEVIKMLFMTISTVGLVVSVNLIFLYFSIILFIIMIFSAMFFTPSARSMKRLEAVSRSPMIGHLNSTIEGLISVRAFKKQDNLKMEFDEHQNYNISTQYISLVSWKFLQLYCHMLCAIFVAAILGTFMSFKSEFQAGDIGLSLTTAISLGMQLQWGIRNLIHLESTMTCVERSLEYIDEPQEDRSGKLVENWPNKGSISFGKVNLTYPLNSTPVLKNINLDIAPNERVGVVGRTGAGKSSIIVALYRFYDVTGEISIDQNNIAEVSLDALRKGISIIPQEPVIFSGTIRSNIDPTNQYNDQEIWNSLETVNLKGVITNLDANIDPKTCGFSLGEKQLISIARAVIRKNKIVVLDEATANMDKETEKEINTKIKEIFQDCTLLIIAHRMETILDCDKVIVMDQGEIIEYDSPLTLAQNENSKFYGIIKRTGALSTYLSRGS</sequence>
<evidence type="ECO:0000313" key="13">
    <source>
        <dbReference type="Proteomes" id="UP001431783"/>
    </source>
</evidence>
<dbReference type="GO" id="GO:0140359">
    <property type="term" value="F:ABC-type transporter activity"/>
    <property type="evidence" value="ECO:0007669"/>
    <property type="project" value="InterPro"/>
</dbReference>
<proteinExistence type="predicted"/>
<comment type="caution">
    <text evidence="12">The sequence shown here is derived from an EMBL/GenBank/DDBJ whole genome shotgun (WGS) entry which is preliminary data.</text>
</comment>
<accession>A0AAW1UZJ0</accession>
<name>A0AAW1UZJ0_9CUCU</name>
<feature type="transmembrane region" description="Helical" evidence="9">
    <location>
        <begin position="365"/>
        <end position="388"/>
    </location>
</feature>
<dbReference type="FunFam" id="3.40.50.300:FF:000973">
    <property type="entry name" value="Multidrug resistance-associated protein 4"/>
    <property type="match status" value="1"/>
</dbReference>
<keyword evidence="13" id="KW-1185">Reference proteome</keyword>
<evidence type="ECO:0000256" key="9">
    <source>
        <dbReference type="SAM" id="Phobius"/>
    </source>
</evidence>
<dbReference type="InterPro" id="IPR036640">
    <property type="entry name" value="ABC1_TM_sf"/>
</dbReference>
<keyword evidence="4" id="KW-0677">Repeat</keyword>
<dbReference type="EMBL" id="JARQZJ010000121">
    <property type="protein sequence ID" value="KAK9888514.1"/>
    <property type="molecule type" value="Genomic_DNA"/>
</dbReference>
<dbReference type="InterPro" id="IPR050173">
    <property type="entry name" value="ABC_transporter_C-like"/>
</dbReference>
<keyword evidence="2" id="KW-0813">Transport</keyword>
<dbReference type="PROSITE" id="PS50893">
    <property type="entry name" value="ABC_TRANSPORTER_2"/>
    <property type="match status" value="2"/>
</dbReference>
<dbReference type="GO" id="GO:0016020">
    <property type="term" value="C:membrane"/>
    <property type="evidence" value="ECO:0007669"/>
    <property type="project" value="UniProtKB-SubCell"/>
</dbReference>
<keyword evidence="7 9" id="KW-1133">Transmembrane helix</keyword>
<dbReference type="InterPro" id="IPR011527">
    <property type="entry name" value="ABC1_TM_dom"/>
</dbReference>
<keyword evidence="8 9" id="KW-0472">Membrane</keyword>
<dbReference type="FunFam" id="3.40.50.300:FF:000163">
    <property type="entry name" value="Multidrug resistance-associated protein member 4"/>
    <property type="match status" value="1"/>
</dbReference>
<organism evidence="12 13">
    <name type="scientific">Henosepilachna vigintioctopunctata</name>
    <dbReference type="NCBI Taxonomy" id="420089"/>
    <lineage>
        <taxon>Eukaryota</taxon>
        <taxon>Metazoa</taxon>
        <taxon>Ecdysozoa</taxon>
        <taxon>Arthropoda</taxon>
        <taxon>Hexapoda</taxon>
        <taxon>Insecta</taxon>
        <taxon>Pterygota</taxon>
        <taxon>Neoptera</taxon>
        <taxon>Endopterygota</taxon>
        <taxon>Coleoptera</taxon>
        <taxon>Polyphaga</taxon>
        <taxon>Cucujiformia</taxon>
        <taxon>Coccinelloidea</taxon>
        <taxon>Coccinellidae</taxon>
        <taxon>Epilachninae</taxon>
        <taxon>Epilachnini</taxon>
        <taxon>Henosepilachna</taxon>
    </lineage>
</organism>
<dbReference type="FunFam" id="1.20.1560.10:FF:000013">
    <property type="entry name" value="ABC transporter C family member 2"/>
    <property type="match status" value="1"/>
</dbReference>
<evidence type="ECO:0000256" key="1">
    <source>
        <dbReference type="ARBA" id="ARBA00004141"/>
    </source>
</evidence>
<evidence type="ECO:0000256" key="8">
    <source>
        <dbReference type="ARBA" id="ARBA00023136"/>
    </source>
</evidence>
<feature type="transmembrane region" description="Helical" evidence="9">
    <location>
        <begin position="466"/>
        <end position="485"/>
    </location>
</feature>
<protein>
    <submittedName>
        <fullName evidence="12">Uncharacterized protein</fullName>
    </submittedName>
</protein>
<dbReference type="InterPro" id="IPR017871">
    <property type="entry name" value="ABC_transporter-like_CS"/>
</dbReference>
<dbReference type="CDD" id="cd03250">
    <property type="entry name" value="ABCC_MRP_domain1"/>
    <property type="match status" value="1"/>
</dbReference>
<dbReference type="InterPro" id="IPR003593">
    <property type="entry name" value="AAA+_ATPase"/>
</dbReference>
<dbReference type="GO" id="GO:0005524">
    <property type="term" value="F:ATP binding"/>
    <property type="evidence" value="ECO:0007669"/>
    <property type="project" value="UniProtKB-KW"/>
</dbReference>
<dbReference type="PROSITE" id="PS50929">
    <property type="entry name" value="ABC_TM1F"/>
    <property type="match status" value="1"/>
</dbReference>
<evidence type="ECO:0000256" key="2">
    <source>
        <dbReference type="ARBA" id="ARBA00022448"/>
    </source>
</evidence>
<dbReference type="Pfam" id="PF00664">
    <property type="entry name" value="ABC_membrane"/>
    <property type="match status" value="1"/>
</dbReference>